<comment type="caution">
    <text evidence="3">The sequence shown here is derived from an EMBL/GenBank/DDBJ whole genome shotgun (WGS) entry which is preliminary data.</text>
</comment>
<dbReference type="AlphaFoldDB" id="A0A317RCU3"/>
<dbReference type="OrthoDB" id="9798122at2"/>
<dbReference type="EMBL" id="QGUB01000003">
    <property type="protein sequence ID" value="PWW46991.1"/>
    <property type="molecule type" value="Genomic_DNA"/>
</dbReference>
<keyword evidence="4" id="KW-1185">Reference proteome</keyword>
<dbReference type="InterPro" id="IPR029058">
    <property type="entry name" value="AB_hydrolase_fold"/>
</dbReference>
<dbReference type="PANTHER" id="PTHR34853:SF1">
    <property type="entry name" value="LIPASE 5"/>
    <property type="match status" value="1"/>
</dbReference>
<dbReference type="Proteomes" id="UP000246483">
    <property type="component" value="Unassembled WGS sequence"/>
</dbReference>
<evidence type="ECO:0000259" key="2">
    <source>
        <dbReference type="Pfam" id="PF12146"/>
    </source>
</evidence>
<organism evidence="3 4">
    <name type="scientific">Melaminivora alkalimesophila</name>
    <dbReference type="NCBI Taxonomy" id="1165852"/>
    <lineage>
        <taxon>Bacteria</taxon>
        <taxon>Pseudomonadati</taxon>
        <taxon>Pseudomonadota</taxon>
        <taxon>Betaproteobacteria</taxon>
        <taxon>Burkholderiales</taxon>
        <taxon>Comamonadaceae</taxon>
        <taxon>Melaminivora</taxon>
    </lineage>
</organism>
<evidence type="ECO:0000313" key="4">
    <source>
        <dbReference type="Proteomes" id="UP000246483"/>
    </source>
</evidence>
<feature type="region of interest" description="Disordered" evidence="1">
    <location>
        <begin position="35"/>
        <end position="54"/>
    </location>
</feature>
<evidence type="ECO:0000313" key="3">
    <source>
        <dbReference type="EMBL" id="PWW46991.1"/>
    </source>
</evidence>
<dbReference type="Pfam" id="PF12146">
    <property type="entry name" value="Hydrolase_4"/>
    <property type="match status" value="1"/>
</dbReference>
<dbReference type="PRINTS" id="PR00111">
    <property type="entry name" value="ABHYDROLASE"/>
</dbReference>
<dbReference type="InterPro" id="IPR005152">
    <property type="entry name" value="Lipase_secreted"/>
</dbReference>
<reference evidence="3 4" key="1">
    <citation type="submission" date="2018-05" db="EMBL/GenBank/DDBJ databases">
        <title>Genomic Encyclopedia of Type Strains, Phase IV (KMG-IV): sequencing the most valuable type-strain genomes for metagenomic binning, comparative biology and taxonomic classification.</title>
        <authorList>
            <person name="Goeker M."/>
        </authorList>
    </citation>
    <scope>NUCLEOTIDE SEQUENCE [LARGE SCALE GENOMIC DNA]</scope>
    <source>
        <strain evidence="3 4">DSM 26006</strain>
    </source>
</reference>
<evidence type="ECO:0000256" key="1">
    <source>
        <dbReference type="SAM" id="MobiDB-lite"/>
    </source>
</evidence>
<dbReference type="GO" id="GO:0016042">
    <property type="term" value="P:lipid catabolic process"/>
    <property type="evidence" value="ECO:0007669"/>
    <property type="project" value="InterPro"/>
</dbReference>
<dbReference type="Gene3D" id="3.40.50.1820">
    <property type="entry name" value="alpha/beta hydrolase"/>
    <property type="match status" value="1"/>
</dbReference>
<dbReference type="RefSeq" id="WP_110012170.1">
    <property type="nucleotide sequence ID" value="NZ_QGUB01000003.1"/>
</dbReference>
<name>A0A317RCU3_9BURK</name>
<dbReference type="InterPro" id="IPR000073">
    <property type="entry name" value="AB_hydrolase_1"/>
</dbReference>
<feature type="compositionally biased region" description="Gly residues" evidence="1">
    <location>
        <begin position="35"/>
        <end position="44"/>
    </location>
</feature>
<protein>
    <submittedName>
        <fullName evidence="3">Pimeloyl-ACP methyl ester carboxylesterase</fullName>
    </submittedName>
</protein>
<gene>
    <name evidence="3" type="ORF">DFR36_103266</name>
</gene>
<accession>A0A317RCU3</accession>
<feature type="domain" description="Serine aminopeptidase S33" evidence="2">
    <location>
        <begin position="159"/>
        <end position="370"/>
    </location>
</feature>
<dbReference type="SUPFAM" id="SSF53474">
    <property type="entry name" value="alpha/beta-Hydrolases"/>
    <property type="match status" value="1"/>
</dbReference>
<proteinExistence type="predicted"/>
<dbReference type="GO" id="GO:0004806">
    <property type="term" value="F:triacylglycerol lipase activity"/>
    <property type="evidence" value="ECO:0007669"/>
    <property type="project" value="InterPro"/>
</dbReference>
<sequence>MMSIALCRQGTAGARWPLAVAAALALAGCGGGSGDGNDSGGGQGPVDPPVDPPPVQLELLLEARELQHVKRAAIATALQEGQSKLSEVAPPRYSVATYRLVYRTVDKDGAPVRASGLVAVPQKPAGSSSPVISYQHATTFQNANAPSINLQPGEPPLVLASLGYIVVAADYVGFGESQGLPHPYLQSDATARAVLDMIGAAQEWRRLERVPDNGQLYLVGYSEGGYATMAAQREMERSGSPLRAQLQASLPAAGPYDVQATLDGLLGRVREEYPEIAWLLKPGTLKHLGSKVRAEVRRALLRELTPDDADVAYDARFIDHYLADDRDALREQASVHWGWTPGAPVFLFHGRDDQTVPFAASESARDTLVATQGAPVQLQECERTVPAGHLQCVPEYFEHALQVMGRTASDL</sequence>
<dbReference type="InterPro" id="IPR022742">
    <property type="entry name" value="Hydrolase_4"/>
</dbReference>
<dbReference type="PANTHER" id="PTHR34853">
    <property type="match status" value="1"/>
</dbReference>